<keyword evidence="2" id="KW-0805">Transcription regulation</keyword>
<dbReference type="Pfam" id="PF03466">
    <property type="entry name" value="LysR_substrate"/>
    <property type="match status" value="1"/>
</dbReference>
<gene>
    <name evidence="6" type="primary">linR</name>
</gene>
<dbReference type="GO" id="GO:0003700">
    <property type="term" value="F:DNA-binding transcription factor activity"/>
    <property type="evidence" value="ECO:0007669"/>
    <property type="project" value="InterPro"/>
</dbReference>
<dbReference type="AlphaFoldDB" id="C9ELM3"/>
<dbReference type="Pfam" id="PF00126">
    <property type="entry name" value="HTH_1"/>
    <property type="match status" value="1"/>
</dbReference>
<evidence type="ECO:0000256" key="3">
    <source>
        <dbReference type="ARBA" id="ARBA00023125"/>
    </source>
</evidence>
<dbReference type="InterPro" id="IPR036388">
    <property type="entry name" value="WH-like_DNA-bd_sf"/>
</dbReference>
<dbReference type="PANTHER" id="PTHR30118:SF15">
    <property type="entry name" value="TRANSCRIPTIONAL REGULATORY PROTEIN"/>
    <property type="match status" value="1"/>
</dbReference>
<name>C9ELM3_9SPHN</name>
<dbReference type="InterPro" id="IPR050389">
    <property type="entry name" value="LysR-type_TF"/>
</dbReference>
<keyword evidence="3" id="KW-0238">DNA-binding</keyword>
<dbReference type="PRINTS" id="PR00039">
    <property type="entry name" value="HTHLYSR"/>
</dbReference>
<comment type="similarity">
    <text evidence="1">Belongs to the LysR transcriptional regulatory family.</text>
</comment>
<dbReference type="PANTHER" id="PTHR30118">
    <property type="entry name" value="HTH-TYPE TRANSCRIPTIONAL REGULATOR LEUO-RELATED"/>
    <property type="match status" value="1"/>
</dbReference>
<dbReference type="EMBL" id="GQ915279">
    <property type="protein sequence ID" value="ACV91876.1"/>
    <property type="molecule type" value="Genomic_DNA"/>
</dbReference>
<proteinExistence type="inferred from homology"/>
<reference evidence="6" key="1">
    <citation type="submission" date="2009-09" db="EMBL/GenBank/DDBJ databases">
        <title>Isolation of Hexachlorocyclohexane-Degrading Sphingomonas sp. and Characterization of Lin Genes Responsible for the Biodegradation of Hexachlorocyclohexane.</title>
        <authorList>
            <person name="Zhang H."/>
            <person name="Qiao C."/>
        </authorList>
    </citation>
    <scope>NUCLEOTIDE SEQUENCE</scope>
    <source>
        <strain evidence="6">HZ-1</strain>
    </source>
</reference>
<evidence type="ECO:0000313" key="6">
    <source>
        <dbReference type="EMBL" id="ACV91876.1"/>
    </source>
</evidence>
<dbReference type="SUPFAM" id="SSF46785">
    <property type="entry name" value="Winged helix' DNA-binding domain"/>
    <property type="match status" value="1"/>
</dbReference>
<dbReference type="CDD" id="cd08459">
    <property type="entry name" value="PBP2_DntR_NahR_LinR_like"/>
    <property type="match status" value="1"/>
</dbReference>
<evidence type="ECO:0000256" key="1">
    <source>
        <dbReference type="ARBA" id="ARBA00009437"/>
    </source>
</evidence>
<dbReference type="InterPro" id="IPR036390">
    <property type="entry name" value="WH_DNA-bd_sf"/>
</dbReference>
<keyword evidence="4" id="KW-0804">Transcription</keyword>
<protein>
    <submittedName>
        <fullName evidence="6">Transcriptional regulator</fullName>
    </submittedName>
</protein>
<dbReference type="Gene3D" id="1.10.10.10">
    <property type="entry name" value="Winged helix-like DNA-binding domain superfamily/Winged helix DNA-binding domain"/>
    <property type="match status" value="1"/>
</dbReference>
<dbReference type="SUPFAM" id="SSF53850">
    <property type="entry name" value="Periplasmic binding protein-like II"/>
    <property type="match status" value="1"/>
</dbReference>
<organism evidence="6">
    <name type="scientific">Sphingomonas sp. HZ-1</name>
    <dbReference type="NCBI Taxonomy" id="675435"/>
    <lineage>
        <taxon>Bacteria</taxon>
        <taxon>Pseudomonadati</taxon>
        <taxon>Pseudomonadota</taxon>
        <taxon>Alphaproteobacteria</taxon>
        <taxon>Sphingomonadales</taxon>
        <taxon>Sphingomonadaceae</taxon>
        <taxon>Sphingomonas</taxon>
    </lineage>
</organism>
<dbReference type="GO" id="GO:0003677">
    <property type="term" value="F:DNA binding"/>
    <property type="evidence" value="ECO:0007669"/>
    <property type="project" value="UniProtKB-KW"/>
</dbReference>
<feature type="domain" description="HTH lysR-type" evidence="5">
    <location>
        <begin position="6"/>
        <end position="63"/>
    </location>
</feature>
<evidence type="ECO:0000256" key="2">
    <source>
        <dbReference type="ARBA" id="ARBA00023015"/>
    </source>
</evidence>
<dbReference type="InterPro" id="IPR000847">
    <property type="entry name" value="LysR_HTH_N"/>
</dbReference>
<sequence>MNIDDLDFRHLVLLDALLKRHSVSAAARELDLPQPTASHGLARLRKALGDPLLVRARDGMEPTPRAEAIAGVVQQLLELRRDLAEGGQTFSPDRLKREFIIAGSDIAHLVVLTALHSAARFEAPHTSYRALTLSGDEMVSALETGHVDIAVGAYPSLVAGIKTQRLYQEDYLCFGKEGHPFIKSGETDDFTAADHIVVSTKGMAHAHRAVERALLDKIHPDRIRIVASSFLVALAACFESDLILTARDRVTGRLAEVYGLRAVRPPILMEAFEVRQYWHARNQDDPPHRWLRQLLHKVLSARM</sequence>
<dbReference type="Gene3D" id="3.40.190.10">
    <property type="entry name" value="Periplasmic binding protein-like II"/>
    <property type="match status" value="2"/>
</dbReference>
<accession>C9ELM3</accession>
<evidence type="ECO:0000259" key="5">
    <source>
        <dbReference type="PROSITE" id="PS50931"/>
    </source>
</evidence>
<dbReference type="InterPro" id="IPR005119">
    <property type="entry name" value="LysR_subst-bd"/>
</dbReference>
<evidence type="ECO:0000256" key="4">
    <source>
        <dbReference type="ARBA" id="ARBA00023163"/>
    </source>
</evidence>
<dbReference type="PROSITE" id="PS50931">
    <property type="entry name" value="HTH_LYSR"/>
    <property type="match status" value="1"/>
</dbReference>